<evidence type="ECO:0000313" key="3">
    <source>
        <dbReference type="Proteomes" id="UP000823941"/>
    </source>
</evidence>
<organism evidence="2 3">
    <name type="scientific">Plutella xylostella</name>
    <name type="common">Diamondback moth</name>
    <name type="synonym">Plutella maculipennis</name>
    <dbReference type="NCBI Taxonomy" id="51655"/>
    <lineage>
        <taxon>Eukaryota</taxon>
        <taxon>Metazoa</taxon>
        <taxon>Ecdysozoa</taxon>
        <taxon>Arthropoda</taxon>
        <taxon>Hexapoda</taxon>
        <taxon>Insecta</taxon>
        <taxon>Pterygota</taxon>
        <taxon>Neoptera</taxon>
        <taxon>Endopterygota</taxon>
        <taxon>Lepidoptera</taxon>
        <taxon>Glossata</taxon>
        <taxon>Ditrysia</taxon>
        <taxon>Yponomeutoidea</taxon>
        <taxon>Plutellidae</taxon>
        <taxon>Plutella</taxon>
    </lineage>
</organism>
<feature type="compositionally biased region" description="Gly residues" evidence="1">
    <location>
        <begin position="49"/>
        <end position="60"/>
    </location>
</feature>
<proteinExistence type="predicted"/>
<dbReference type="EMBL" id="JAHIBW010000003">
    <property type="protein sequence ID" value="KAG7311940.1"/>
    <property type="molecule type" value="Genomic_DNA"/>
</dbReference>
<sequence length="128" mass="13927">MSACIVDVPAANDPRVMVQERYLNNIAPSDYGKQREHKRNCTSSEPAGVRGGGGGGGGGARNKTNNPQQHLVLRKYEHYVLGRVTTAAGNCSLCDVSTATVDKRPESQRSPSNCQVMSDKMLRMRISY</sequence>
<comment type="caution">
    <text evidence="2">The sequence shown here is derived from an EMBL/GenBank/DDBJ whole genome shotgun (WGS) entry which is preliminary data.</text>
</comment>
<evidence type="ECO:0000256" key="1">
    <source>
        <dbReference type="SAM" id="MobiDB-lite"/>
    </source>
</evidence>
<accession>A0ABQ7R3T5</accession>
<keyword evidence="3" id="KW-1185">Reference proteome</keyword>
<feature type="region of interest" description="Disordered" evidence="1">
    <location>
        <begin position="28"/>
        <end position="68"/>
    </location>
</feature>
<dbReference type="Proteomes" id="UP000823941">
    <property type="component" value="Chromosome 3"/>
</dbReference>
<gene>
    <name evidence="2" type="ORF">JYU34_001364</name>
</gene>
<protein>
    <submittedName>
        <fullName evidence="2">Uncharacterized protein</fullName>
    </submittedName>
</protein>
<reference evidence="2 3" key="1">
    <citation type="submission" date="2021-06" db="EMBL/GenBank/DDBJ databases">
        <title>A haploid diamondback moth (Plutella xylostella L.) genome assembly resolves 31 chromosomes and identifies a diamide resistance mutation.</title>
        <authorList>
            <person name="Ward C.M."/>
            <person name="Perry K.D."/>
            <person name="Baker G."/>
            <person name="Powis K."/>
            <person name="Heckel D.G."/>
            <person name="Baxter S.W."/>
        </authorList>
    </citation>
    <scope>NUCLEOTIDE SEQUENCE [LARGE SCALE GENOMIC DNA]</scope>
    <source>
        <strain evidence="2 3">LV</strain>
        <tissue evidence="2">Single pupa</tissue>
    </source>
</reference>
<evidence type="ECO:0000313" key="2">
    <source>
        <dbReference type="EMBL" id="KAG7311940.1"/>
    </source>
</evidence>
<name>A0ABQ7R3T5_PLUXY</name>